<gene>
    <name evidence="11" type="ordered locus">Namu_1424</name>
</gene>
<feature type="transmembrane region" description="Helical" evidence="9">
    <location>
        <begin position="76"/>
        <end position="96"/>
    </location>
</feature>
<dbReference type="InterPro" id="IPR028325">
    <property type="entry name" value="VG_K_chnl"/>
</dbReference>
<dbReference type="OrthoDB" id="9799090at2"/>
<dbReference type="InterPro" id="IPR013099">
    <property type="entry name" value="K_chnl_dom"/>
</dbReference>
<keyword evidence="2" id="KW-0813">Transport</keyword>
<sequence>MTRYEKWEAATTRPLDILGLLFLIDFLAGRLIPGGPQWWQLSLTVISVLVWVAFVIDYVVRLVLTEHRWDFVRSHPLDLVMVLVPMLRVLRAILLIRRSFRNISTERIAGSLLIIVAIVVAVGALLEYAVEHDAPGANITTVGISFWWAIVTTTTVGYGDTYPVTSIGRLIASVIMLVGIGLIGTVSATVASWFVKHKPGRPHGEDKTAGPADPGEPGDLGQAIAALTEQVRALSAQQAEIQRSIEKLTAPPR</sequence>
<dbReference type="Pfam" id="PF07885">
    <property type="entry name" value="Ion_trans_2"/>
    <property type="match status" value="1"/>
</dbReference>
<evidence type="ECO:0000256" key="7">
    <source>
        <dbReference type="ARBA" id="ARBA00023303"/>
    </source>
</evidence>
<feature type="transmembrane region" description="Helical" evidence="9">
    <location>
        <begin position="12"/>
        <end position="32"/>
    </location>
</feature>
<dbReference type="GO" id="GO:0005249">
    <property type="term" value="F:voltage-gated potassium channel activity"/>
    <property type="evidence" value="ECO:0007669"/>
    <property type="project" value="InterPro"/>
</dbReference>
<evidence type="ECO:0000313" key="11">
    <source>
        <dbReference type="EMBL" id="ACV77825.1"/>
    </source>
</evidence>
<feature type="domain" description="Potassium channel" evidence="10">
    <location>
        <begin position="117"/>
        <end position="195"/>
    </location>
</feature>
<dbReference type="EMBL" id="CP001737">
    <property type="protein sequence ID" value="ACV77825.1"/>
    <property type="molecule type" value="Genomic_DNA"/>
</dbReference>
<proteinExistence type="predicted"/>
<dbReference type="RefSeq" id="WP_015746732.1">
    <property type="nucleotide sequence ID" value="NC_013235.1"/>
</dbReference>
<evidence type="ECO:0000256" key="5">
    <source>
        <dbReference type="ARBA" id="ARBA00023065"/>
    </source>
</evidence>
<protein>
    <submittedName>
        <fullName evidence="11">Ion transport 2 domain protein</fullName>
    </submittedName>
</protein>
<dbReference type="STRING" id="479431.Namu_1424"/>
<keyword evidence="7" id="KW-0407">Ion channel</keyword>
<reference evidence="12" key="1">
    <citation type="submission" date="2009-09" db="EMBL/GenBank/DDBJ databases">
        <title>The complete genome of Nakamurella multipartita DSM 44233.</title>
        <authorList>
            <consortium name="US DOE Joint Genome Institute (JGI-PGF)"/>
            <person name="Lucas S."/>
            <person name="Copeland A."/>
            <person name="Lapidus A."/>
            <person name="Glavina del Rio T."/>
            <person name="Dalin E."/>
            <person name="Tice H."/>
            <person name="Bruce D."/>
            <person name="Goodwin L."/>
            <person name="Pitluck S."/>
            <person name="Kyrpides N."/>
            <person name="Mavromatis K."/>
            <person name="Ivanova N."/>
            <person name="Ovchinnikova G."/>
            <person name="Sims D."/>
            <person name="Meincke L."/>
            <person name="Brettin T."/>
            <person name="Detter J.C."/>
            <person name="Han C."/>
            <person name="Larimer F."/>
            <person name="Land M."/>
            <person name="Hauser L."/>
            <person name="Markowitz V."/>
            <person name="Cheng J.-F."/>
            <person name="Hugenholtz P."/>
            <person name="Woyke T."/>
            <person name="Wu D."/>
            <person name="Klenk H.-P."/>
            <person name="Eisen J.A."/>
        </authorList>
    </citation>
    <scope>NUCLEOTIDE SEQUENCE [LARGE SCALE GENOMIC DNA]</scope>
    <source>
        <strain evidence="12">ATCC 700099 / DSM 44233 / CIP 104796 / JCM 9543 / NBRC 105858 / Y-104</strain>
    </source>
</reference>
<dbReference type="PANTHER" id="PTHR11537">
    <property type="entry name" value="VOLTAGE-GATED POTASSIUM CHANNEL"/>
    <property type="match status" value="1"/>
</dbReference>
<dbReference type="InParanoid" id="C8XEG7"/>
<dbReference type="PANTHER" id="PTHR11537:SF254">
    <property type="entry name" value="POTASSIUM VOLTAGE-GATED CHANNEL PROTEIN SHAB"/>
    <property type="match status" value="1"/>
</dbReference>
<evidence type="ECO:0000256" key="2">
    <source>
        <dbReference type="ARBA" id="ARBA00022448"/>
    </source>
</evidence>
<dbReference type="GO" id="GO:0001508">
    <property type="term" value="P:action potential"/>
    <property type="evidence" value="ECO:0007669"/>
    <property type="project" value="TreeGrafter"/>
</dbReference>
<dbReference type="Gene3D" id="1.10.287.70">
    <property type="match status" value="1"/>
</dbReference>
<evidence type="ECO:0000256" key="8">
    <source>
        <dbReference type="SAM" id="MobiDB-lite"/>
    </source>
</evidence>
<feature type="transmembrane region" description="Helical" evidence="9">
    <location>
        <begin position="137"/>
        <end position="158"/>
    </location>
</feature>
<evidence type="ECO:0000256" key="1">
    <source>
        <dbReference type="ARBA" id="ARBA00004141"/>
    </source>
</evidence>
<keyword evidence="4 9" id="KW-1133">Transmembrane helix</keyword>
<dbReference type="KEGG" id="nml:Namu_1424"/>
<accession>C8XEG7</accession>
<evidence type="ECO:0000259" key="10">
    <source>
        <dbReference type="Pfam" id="PF07885"/>
    </source>
</evidence>
<organism evidence="11 12">
    <name type="scientific">Nakamurella multipartita (strain ATCC 700099 / DSM 44233 / CIP 104796 / JCM 9543 / NBRC 105858 / Y-104)</name>
    <name type="common">Microsphaera multipartita</name>
    <dbReference type="NCBI Taxonomy" id="479431"/>
    <lineage>
        <taxon>Bacteria</taxon>
        <taxon>Bacillati</taxon>
        <taxon>Actinomycetota</taxon>
        <taxon>Actinomycetes</taxon>
        <taxon>Nakamurellales</taxon>
        <taxon>Nakamurellaceae</taxon>
        <taxon>Nakamurella</taxon>
    </lineage>
</organism>
<name>C8XEG7_NAKMY</name>
<feature type="region of interest" description="Disordered" evidence="8">
    <location>
        <begin position="200"/>
        <end position="221"/>
    </location>
</feature>
<evidence type="ECO:0000256" key="3">
    <source>
        <dbReference type="ARBA" id="ARBA00022692"/>
    </source>
</evidence>
<evidence type="ECO:0000256" key="9">
    <source>
        <dbReference type="SAM" id="Phobius"/>
    </source>
</evidence>
<dbReference type="Proteomes" id="UP000002218">
    <property type="component" value="Chromosome"/>
</dbReference>
<keyword evidence="3 9" id="KW-0812">Transmembrane</keyword>
<dbReference type="SUPFAM" id="SSF81324">
    <property type="entry name" value="Voltage-gated potassium channels"/>
    <property type="match status" value="1"/>
</dbReference>
<dbReference type="Gene3D" id="1.20.5.110">
    <property type="match status" value="1"/>
</dbReference>
<reference evidence="11 12" key="2">
    <citation type="journal article" date="2010" name="Stand. Genomic Sci.">
        <title>Complete genome sequence of Nakamurella multipartita type strain (Y-104).</title>
        <authorList>
            <person name="Tice H."/>
            <person name="Mayilraj S."/>
            <person name="Sims D."/>
            <person name="Lapidus A."/>
            <person name="Nolan M."/>
            <person name="Lucas S."/>
            <person name="Glavina Del Rio T."/>
            <person name="Copeland A."/>
            <person name="Cheng J.F."/>
            <person name="Meincke L."/>
            <person name="Bruce D."/>
            <person name="Goodwin L."/>
            <person name="Pitluck S."/>
            <person name="Ivanova N."/>
            <person name="Mavromatis K."/>
            <person name="Ovchinnikova G."/>
            <person name="Pati A."/>
            <person name="Chen A."/>
            <person name="Palaniappan K."/>
            <person name="Land M."/>
            <person name="Hauser L."/>
            <person name="Chang Y.J."/>
            <person name="Jeffries C.D."/>
            <person name="Detter J.C."/>
            <person name="Brettin T."/>
            <person name="Rohde M."/>
            <person name="Goker M."/>
            <person name="Bristow J."/>
            <person name="Eisen J.A."/>
            <person name="Markowitz V."/>
            <person name="Hugenholtz P."/>
            <person name="Kyrpides N.C."/>
            <person name="Klenk H.P."/>
            <person name="Chen F."/>
        </authorList>
    </citation>
    <scope>NUCLEOTIDE SEQUENCE [LARGE SCALE GENOMIC DNA]</scope>
    <source>
        <strain evidence="12">ATCC 700099 / DSM 44233 / CIP 104796 / JCM 9543 / NBRC 105858 / Y-104</strain>
    </source>
</reference>
<feature type="transmembrane region" description="Helical" evidence="9">
    <location>
        <begin position="170"/>
        <end position="195"/>
    </location>
</feature>
<dbReference type="HOGENOM" id="CLU_011722_6_3_11"/>
<evidence type="ECO:0000256" key="6">
    <source>
        <dbReference type="ARBA" id="ARBA00023136"/>
    </source>
</evidence>
<feature type="transmembrane region" description="Helical" evidence="9">
    <location>
        <begin position="108"/>
        <end position="130"/>
    </location>
</feature>
<comment type="subcellular location">
    <subcellularLocation>
        <location evidence="1">Membrane</location>
        <topology evidence="1">Multi-pass membrane protein</topology>
    </subcellularLocation>
</comment>
<dbReference type="eggNOG" id="COG1226">
    <property type="taxonomic scope" value="Bacteria"/>
</dbReference>
<dbReference type="GO" id="GO:0008076">
    <property type="term" value="C:voltage-gated potassium channel complex"/>
    <property type="evidence" value="ECO:0007669"/>
    <property type="project" value="InterPro"/>
</dbReference>
<feature type="transmembrane region" description="Helical" evidence="9">
    <location>
        <begin position="38"/>
        <end position="64"/>
    </location>
</feature>
<dbReference type="AlphaFoldDB" id="C8XEG7"/>
<keyword evidence="5" id="KW-0406">Ion transport</keyword>
<keyword evidence="6 9" id="KW-0472">Membrane</keyword>
<evidence type="ECO:0000256" key="4">
    <source>
        <dbReference type="ARBA" id="ARBA00022989"/>
    </source>
</evidence>
<evidence type="ECO:0000313" key="12">
    <source>
        <dbReference type="Proteomes" id="UP000002218"/>
    </source>
</evidence>
<keyword evidence="12" id="KW-1185">Reference proteome</keyword>